<evidence type="ECO:0008006" key="3">
    <source>
        <dbReference type="Google" id="ProtNLM"/>
    </source>
</evidence>
<dbReference type="Proteomes" id="UP000185003">
    <property type="component" value="Unassembled WGS sequence"/>
</dbReference>
<dbReference type="EMBL" id="FSRA01000002">
    <property type="protein sequence ID" value="SIO41694.1"/>
    <property type="molecule type" value="Genomic_DNA"/>
</dbReference>
<name>A0A1N6JBF8_9BACT</name>
<organism evidence="1 2">
    <name type="scientific">Chitinophaga niabensis</name>
    <dbReference type="NCBI Taxonomy" id="536979"/>
    <lineage>
        <taxon>Bacteria</taxon>
        <taxon>Pseudomonadati</taxon>
        <taxon>Bacteroidota</taxon>
        <taxon>Chitinophagia</taxon>
        <taxon>Chitinophagales</taxon>
        <taxon>Chitinophagaceae</taxon>
        <taxon>Chitinophaga</taxon>
    </lineage>
</organism>
<evidence type="ECO:0000313" key="2">
    <source>
        <dbReference type="Proteomes" id="UP000185003"/>
    </source>
</evidence>
<dbReference type="OrthoDB" id="671545at2"/>
<keyword evidence="2" id="KW-1185">Reference proteome</keyword>
<dbReference type="RefSeq" id="WP_074241043.1">
    <property type="nucleotide sequence ID" value="NZ_FSRA01000002.1"/>
</dbReference>
<dbReference type="AlphaFoldDB" id="A0A1N6JBF8"/>
<dbReference type="PROSITE" id="PS51257">
    <property type="entry name" value="PROKAR_LIPOPROTEIN"/>
    <property type="match status" value="1"/>
</dbReference>
<dbReference type="STRING" id="536979.SAMN04488055_3835"/>
<sequence length="179" mass="20249">MKTVNICICVLICLLGFLSCKESGVSNRNNAFWIDEPGKQDSVFQQLEAITYGAVAGEKLRDSLAFLIVPIRESCPSCLDKTIDSILSYKDRLDERCIIVISMAAGRKTVNSYFRERKGELPIIPGQLILDSINLAAKFNLFEANPAIYYTFEGKAYKRVNAYPRTVKQDLHNFFNKHL</sequence>
<proteinExistence type="predicted"/>
<gene>
    <name evidence="1" type="ORF">SAMN04488055_3835</name>
</gene>
<reference evidence="1 2" key="1">
    <citation type="submission" date="2016-11" db="EMBL/GenBank/DDBJ databases">
        <authorList>
            <person name="Jaros S."/>
            <person name="Januszkiewicz K."/>
            <person name="Wedrychowicz H."/>
        </authorList>
    </citation>
    <scope>NUCLEOTIDE SEQUENCE [LARGE SCALE GENOMIC DNA]</scope>
    <source>
        <strain evidence="1 2">DSM 24787</strain>
    </source>
</reference>
<evidence type="ECO:0000313" key="1">
    <source>
        <dbReference type="EMBL" id="SIO41694.1"/>
    </source>
</evidence>
<accession>A0A1N6JBF8</accession>
<protein>
    <recommendedName>
        <fullName evidence="3">AhpC/TSA family protein</fullName>
    </recommendedName>
</protein>